<protein>
    <submittedName>
        <fullName evidence="3">ABC transporter substrate-binding protein</fullName>
    </submittedName>
</protein>
<sequence>MVFLLACALAVSGAWVVMAGLDDTDIASSTPPSNPATMPKTPTIVSLNPCTDAILAQVADPGQLLAISSYSHDPVASSMDIAVARRFRAVSGSVEEVAAIGPQVVVASTFLDPASFGALNGLGFRVVRVPIASDIASTRKQVRELASLAGHPERGEALVAQIDEALARAAPPSGWKPVPALVWQSGGLVAGNATLIADMMRRAGFENAVSARGLGQADYLPLESVLADPPRIIFSIGNPKPHGQDDEYRMLRHPSLKKLVRTTYFKLDHAALWCGGPTVPRVLGELAAARHELRQP</sequence>
<proteinExistence type="predicted"/>
<dbReference type="PANTHER" id="PTHR30535:SF34">
    <property type="entry name" value="MOLYBDATE-BINDING PROTEIN MOLA"/>
    <property type="match status" value="1"/>
</dbReference>
<dbReference type="PANTHER" id="PTHR30535">
    <property type="entry name" value="VITAMIN B12-BINDING PROTEIN"/>
    <property type="match status" value="1"/>
</dbReference>
<dbReference type="RefSeq" id="WP_267224910.1">
    <property type="nucleotide sequence ID" value="NZ_JAPCWC010000049.1"/>
</dbReference>
<evidence type="ECO:0000313" key="4">
    <source>
        <dbReference type="Proteomes" id="UP001589858"/>
    </source>
</evidence>
<name>A0ABV6SEN7_9SPHN</name>
<dbReference type="InterPro" id="IPR050902">
    <property type="entry name" value="ABC_Transporter_SBP"/>
</dbReference>
<reference evidence="3 4" key="1">
    <citation type="submission" date="2024-09" db="EMBL/GenBank/DDBJ databases">
        <authorList>
            <person name="Sun Q."/>
            <person name="Mori K."/>
        </authorList>
    </citation>
    <scope>NUCLEOTIDE SEQUENCE [LARGE SCALE GENOMIC DNA]</scope>
    <source>
        <strain evidence="3 4">CICC 11035S</strain>
    </source>
</reference>
<gene>
    <name evidence="3" type="ORF">ACFFF8_24310</name>
</gene>
<keyword evidence="1" id="KW-0732">Signal</keyword>
<dbReference type="EMBL" id="JBHLTM010000091">
    <property type="protein sequence ID" value="MFC0687716.1"/>
    <property type="molecule type" value="Genomic_DNA"/>
</dbReference>
<evidence type="ECO:0000259" key="2">
    <source>
        <dbReference type="PROSITE" id="PS50983"/>
    </source>
</evidence>
<dbReference type="CDD" id="cd00636">
    <property type="entry name" value="TroA-like"/>
    <property type="match status" value="1"/>
</dbReference>
<evidence type="ECO:0000313" key="3">
    <source>
        <dbReference type="EMBL" id="MFC0687716.1"/>
    </source>
</evidence>
<feature type="domain" description="Fe/B12 periplasmic-binding" evidence="2">
    <location>
        <begin position="43"/>
        <end position="294"/>
    </location>
</feature>
<comment type="caution">
    <text evidence="3">The sequence shown here is derived from an EMBL/GenBank/DDBJ whole genome shotgun (WGS) entry which is preliminary data.</text>
</comment>
<dbReference type="PROSITE" id="PS50983">
    <property type="entry name" value="FE_B12_PBP"/>
    <property type="match status" value="1"/>
</dbReference>
<dbReference type="Gene3D" id="3.40.50.1980">
    <property type="entry name" value="Nitrogenase molybdenum iron protein domain"/>
    <property type="match status" value="2"/>
</dbReference>
<feature type="chain" id="PRO_5046476775" evidence="1">
    <location>
        <begin position="20"/>
        <end position="296"/>
    </location>
</feature>
<accession>A0ABV6SEN7</accession>
<dbReference type="Proteomes" id="UP001589858">
    <property type="component" value="Unassembled WGS sequence"/>
</dbReference>
<dbReference type="Pfam" id="PF01497">
    <property type="entry name" value="Peripla_BP_2"/>
    <property type="match status" value="1"/>
</dbReference>
<feature type="signal peptide" evidence="1">
    <location>
        <begin position="1"/>
        <end position="19"/>
    </location>
</feature>
<organism evidence="3 4">
    <name type="scientific">Novosphingobium clariflavum</name>
    <dbReference type="NCBI Taxonomy" id="2029884"/>
    <lineage>
        <taxon>Bacteria</taxon>
        <taxon>Pseudomonadati</taxon>
        <taxon>Pseudomonadota</taxon>
        <taxon>Alphaproteobacteria</taxon>
        <taxon>Sphingomonadales</taxon>
        <taxon>Sphingomonadaceae</taxon>
        <taxon>Novosphingobium</taxon>
    </lineage>
</organism>
<keyword evidence="4" id="KW-1185">Reference proteome</keyword>
<evidence type="ECO:0000256" key="1">
    <source>
        <dbReference type="SAM" id="SignalP"/>
    </source>
</evidence>
<dbReference type="SUPFAM" id="SSF53807">
    <property type="entry name" value="Helical backbone' metal receptor"/>
    <property type="match status" value="1"/>
</dbReference>
<dbReference type="InterPro" id="IPR002491">
    <property type="entry name" value="ABC_transptr_periplasmic_BD"/>
</dbReference>